<dbReference type="SUPFAM" id="SSF50630">
    <property type="entry name" value="Acid proteases"/>
    <property type="match status" value="1"/>
</dbReference>
<evidence type="ECO:0000256" key="4">
    <source>
        <dbReference type="SAM" id="SignalP"/>
    </source>
</evidence>
<dbReference type="EMBL" id="JAVIJP010000100">
    <property type="protein sequence ID" value="KAL3614896.1"/>
    <property type="molecule type" value="Genomic_DNA"/>
</dbReference>
<dbReference type="InterPro" id="IPR032799">
    <property type="entry name" value="TAXi_C"/>
</dbReference>
<keyword evidence="4" id="KW-0732">Signal</keyword>
<dbReference type="Pfam" id="PF14543">
    <property type="entry name" value="TAXi_N"/>
    <property type="match status" value="1"/>
</dbReference>
<dbReference type="InterPro" id="IPR032861">
    <property type="entry name" value="TAXi_N"/>
</dbReference>
<dbReference type="InterPro" id="IPR021109">
    <property type="entry name" value="Peptidase_aspartic_dom_sf"/>
</dbReference>
<evidence type="ECO:0000256" key="3">
    <source>
        <dbReference type="ARBA" id="ARBA00022801"/>
    </source>
</evidence>
<sequence>MAKNIQFTFLLLTIVATLLVGSLAGTVLKLVNKYHVNGPKTRSELLTQMLQRDNSNGAGTAPLVAGRYNGSVTGHYFAKIKMGTPAQELLMDIDTGSDITWMNCFYKGKQLEQNATGSIFNADNSTSFSEIQCGSSTCQDIPNSNWCGSPSFGGRRTSGQNTSCGLFFSYRGESVRLVLANDTVTFDLTNGTKTQLRDVLVGCSDYSSDIDGAIGGASGVLGLRNNSLSLRSKASESLGTNLSYCFLDPLTPINTSSYLIFGSHEDVDIPFDQEMQYTELVPAGDDGSYYGLNIKDVCVNRECNILMNLSTKPLEFNSKGNGGVVVDTGSLVTLLVEEAYTPIIRAINTSFVGFNISI</sequence>
<gene>
    <name evidence="6" type="ORF">CASFOL_040557</name>
</gene>
<accession>A0ABD3BCU8</accession>
<dbReference type="PROSITE" id="PS51767">
    <property type="entry name" value="PEPTIDASE_A1"/>
    <property type="match status" value="1"/>
</dbReference>
<comment type="caution">
    <text evidence="6">The sequence shown here is derived from an EMBL/GenBank/DDBJ whole genome shotgun (WGS) entry which is preliminary data.</text>
</comment>
<dbReference type="AlphaFoldDB" id="A0ABD3BCU8"/>
<dbReference type="GO" id="GO:0006508">
    <property type="term" value="P:proteolysis"/>
    <property type="evidence" value="ECO:0007669"/>
    <property type="project" value="UniProtKB-KW"/>
</dbReference>
<dbReference type="PANTHER" id="PTHR47967:SF69">
    <property type="entry name" value="ASPARTIC PROTEINASE NANA, CHLOROPLAST"/>
    <property type="match status" value="1"/>
</dbReference>
<name>A0ABD3BCU8_9LAMI</name>
<feature type="signal peptide" evidence="4">
    <location>
        <begin position="1"/>
        <end position="24"/>
    </location>
</feature>
<feature type="chain" id="PRO_5044819078" description="Peptidase A1 domain-containing protein" evidence="4">
    <location>
        <begin position="25"/>
        <end position="358"/>
    </location>
</feature>
<reference evidence="7" key="1">
    <citation type="journal article" date="2024" name="IScience">
        <title>Strigolactones Initiate the Formation of Haustorium-like Structures in Castilleja.</title>
        <authorList>
            <person name="Buerger M."/>
            <person name="Peterson D."/>
            <person name="Chory J."/>
        </authorList>
    </citation>
    <scope>NUCLEOTIDE SEQUENCE [LARGE SCALE GENOMIC DNA]</scope>
</reference>
<dbReference type="InterPro" id="IPR051708">
    <property type="entry name" value="Plant_Aspart_Prot_A1"/>
</dbReference>
<keyword evidence="2" id="KW-0645">Protease</keyword>
<keyword evidence="3" id="KW-0378">Hydrolase</keyword>
<dbReference type="Pfam" id="PF14541">
    <property type="entry name" value="TAXi_C"/>
    <property type="match status" value="1"/>
</dbReference>
<dbReference type="PANTHER" id="PTHR47967">
    <property type="entry name" value="OS07G0603500 PROTEIN-RELATED"/>
    <property type="match status" value="1"/>
</dbReference>
<dbReference type="InterPro" id="IPR033121">
    <property type="entry name" value="PEPTIDASE_A1"/>
</dbReference>
<evidence type="ECO:0000256" key="2">
    <source>
        <dbReference type="ARBA" id="ARBA00022670"/>
    </source>
</evidence>
<organism evidence="6 7">
    <name type="scientific">Castilleja foliolosa</name>
    <dbReference type="NCBI Taxonomy" id="1961234"/>
    <lineage>
        <taxon>Eukaryota</taxon>
        <taxon>Viridiplantae</taxon>
        <taxon>Streptophyta</taxon>
        <taxon>Embryophyta</taxon>
        <taxon>Tracheophyta</taxon>
        <taxon>Spermatophyta</taxon>
        <taxon>Magnoliopsida</taxon>
        <taxon>eudicotyledons</taxon>
        <taxon>Gunneridae</taxon>
        <taxon>Pentapetalae</taxon>
        <taxon>asterids</taxon>
        <taxon>lamiids</taxon>
        <taxon>Lamiales</taxon>
        <taxon>Orobanchaceae</taxon>
        <taxon>Pedicularideae</taxon>
        <taxon>Castillejinae</taxon>
        <taxon>Castilleja</taxon>
    </lineage>
</organism>
<feature type="domain" description="Peptidase A1" evidence="5">
    <location>
        <begin position="76"/>
        <end position="358"/>
    </location>
</feature>
<protein>
    <recommendedName>
        <fullName evidence="5">Peptidase A1 domain-containing protein</fullName>
    </recommendedName>
</protein>
<evidence type="ECO:0000259" key="5">
    <source>
        <dbReference type="PROSITE" id="PS51767"/>
    </source>
</evidence>
<evidence type="ECO:0000313" key="6">
    <source>
        <dbReference type="EMBL" id="KAL3614896.1"/>
    </source>
</evidence>
<dbReference type="Proteomes" id="UP001632038">
    <property type="component" value="Unassembled WGS sequence"/>
</dbReference>
<dbReference type="Gene3D" id="2.40.70.10">
    <property type="entry name" value="Acid Proteases"/>
    <property type="match status" value="2"/>
</dbReference>
<evidence type="ECO:0000313" key="7">
    <source>
        <dbReference type="Proteomes" id="UP001632038"/>
    </source>
</evidence>
<keyword evidence="7" id="KW-1185">Reference proteome</keyword>
<dbReference type="GO" id="GO:0008233">
    <property type="term" value="F:peptidase activity"/>
    <property type="evidence" value="ECO:0007669"/>
    <property type="project" value="UniProtKB-KW"/>
</dbReference>
<comment type="similarity">
    <text evidence="1">Belongs to the peptidase A1 family.</text>
</comment>
<proteinExistence type="inferred from homology"/>
<evidence type="ECO:0000256" key="1">
    <source>
        <dbReference type="ARBA" id="ARBA00007447"/>
    </source>
</evidence>